<dbReference type="OrthoDB" id="3201900at2"/>
<reference evidence="7 8" key="1">
    <citation type="submission" date="2019-08" db="EMBL/GenBank/DDBJ databases">
        <title>Bradymonadales sp. TMQ4.</title>
        <authorList>
            <person name="Liang Q."/>
        </authorList>
    </citation>
    <scope>NUCLEOTIDE SEQUENCE [LARGE SCALE GENOMIC DNA]</scope>
    <source>
        <strain evidence="7 8">TMQ4</strain>
    </source>
</reference>
<dbReference type="NCBIfam" id="NF033455">
    <property type="entry name" value="BREX_6_MTaseX"/>
    <property type="match status" value="1"/>
</dbReference>
<evidence type="ECO:0000256" key="4">
    <source>
        <dbReference type="ARBA" id="ARBA00022691"/>
    </source>
</evidence>
<dbReference type="Gene3D" id="3.40.50.150">
    <property type="entry name" value="Vaccinia Virus protein VP39"/>
    <property type="match status" value="1"/>
</dbReference>
<dbReference type="PRINTS" id="PR00507">
    <property type="entry name" value="N12N6MTFRASE"/>
</dbReference>
<comment type="catalytic activity">
    <reaction evidence="5">
        <text>a 2'-deoxyadenosine in DNA + S-adenosyl-L-methionine = an N(6)-methyl-2'-deoxyadenosine in DNA + S-adenosyl-L-homocysteine + H(+)</text>
        <dbReference type="Rhea" id="RHEA:15197"/>
        <dbReference type="Rhea" id="RHEA-COMP:12418"/>
        <dbReference type="Rhea" id="RHEA-COMP:12419"/>
        <dbReference type="ChEBI" id="CHEBI:15378"/>
        <dbReference type="ChEBI" id="CHEBI:57856"/>
        <dbReference type="ChEBI" id="CHEBI:59789"/>
        <dbReference type="ChEBI" id="CHEBI:90615"/>
        <dbReference type="ChEBI" id="CHEBI:90616"/>
        <dbReference type="EC" id="2.1.1.72"/>
    </reaction>
</comment>
<name>A0A5C6X6U5_9DELT</name>
<dbReference type="EMBL" id="VOSM01000004">
    <property type="protein sequence ID" value="TXD36984.1"/>
    <property type="molecule type" value="Genomic_DNA"/>
</dbReference>
<evidence type="ECO:0000313" key="8">
    <source>
        <dbReference type="Proteomes" id="UP000321412"/>
    </source>
</evidence>
<dbReference type="EC" id="2.1.1.72" evidence="1"/>
<keyword evidence="3 7" id="KW-0808">Transferase</keyword>
<protein>
    <recommendedName>
        <fullName evidence="1">site-specific DNA-methyltransferase (adenine-specific)</fullName>
        <ecNumber evidence="1">2.1.1.72</ecNumber>
    </recommendedName>
</protein>
<evidence type="ECO:0000256" key="5">
    <source>
        <dbReference type="ARBA" id="ARBA00047942"/>
    </source>
</evidence>
<evidence type="ECO:0000256" key="1">
    <source>
        <dbReference type="ARBA" id="ARBA00011900"/>
    </source>
</evidence>
<dbReference type="PANTHER" id="PTHR33841:SF1">
    <property type="entry name" value="DNA METHYLTRANSFERASE A"/>
    <property type="match status" value="1"/>
</dbReference>
<dbReference type="GO" id="GO:0006304">
    <property type="term" value="P:DNA modification"/>
    <property type="evidence" value="ECO:0007669"/>
    <property type="project" value="InterPro"/>
</dbReference>
<organism evidence="7 8">
    <name type="scientific">Lujinxingia vulgaris</name>
    <dbReference type="NCBI Taxonomy" id="2600176"/>
    <lineage>
        <taxon>Bacteria</taxon>
        <taxon>Deltaproteobacteria</taxon>
        <taxon>Bradymonadales</taxon>
        <taxon>Lujinxingiaceae</taxon>
        <taxon>Lujinxingia</taxon>
    </lineage>
</organism>
<dbReference type="NCBIfam" id="NF033452">
    <property type="entry name" value="BREX_1_MTaseX"/>
    <property type="match status" value="1"/>
</dbReference>
<dbReference type="SUPFAM" id="SSF53335">
    <property type="entry name" value="S-adenosyl-L-methionine-dependent methyltransferases"/>
    <property type="match status" value="1"/>
</dbReference>
<comment type="caution">
    <text evidence="7">The sequence shown here is derived from an EMBL/GenBank/DDBJ whole genome shotgun (WGS) entry which is preliminary data.</text>
</comment>
<dbReference type="InterPro" id="IPR002052">
    <property type="entry name" value="DNA_methylase_N6_adenine_CS"/>
</dbReference>
<keyword evidence="2 7" id="KW-0489">Methyltransferase</keyword>
<dbReference type="InterPro" id="IPR029063">
    <property type="entry name" value="SAM-dependent_MTases_sf"/>
</dbReference>
<evidence type="ECO:0000313" key="7">
    <source>
        <dbReference type="EMBL" id="TXD36984.1"/>
    </source>
</evidence>
<dbReference type="RefSeq" id="WP_146981106.1">
    <property type="nucleotide sequence ID" value="NZ_VOSM01000004.1"/>
</dbReference>
<keyword evidence="8" id="KW-1185">Reference proteome</keyword>
<dbReference type="GO" id="GO:0032259">
    <property type="term" value="P:methylation"/>
    <property type="evidence" value="ECO:0007669"/>
    <property type="project" value="UniProtKB-KW"/>
</dbReference>
<sequence length="1317" mass="149452">MNPTAKSTLSKTIRTLRTRLTTDFANALEGRYRLTRRPQDAALSEGRLAERVFIEAYLAEKIRGEESKPAKQRRTRQDFIAESVRQAAYTLINRLVLLRLMEEAELVRPAVLKGGWQSPAYREWREFAPALLADETDGYATLLNLVFDELAHDLPGLYGSVGLTEFIPLPPQTLRAAVEALNAPALEPCWSDDTTLGWVYQYFNDPDREALDAKLNARGKVEPHEVASKTQLFTERYMVEWLLQNSLGPIWFEVCERNGWEPEVKAQGVLDALEPRRVEWRGRRERGEVELDALMPIEAGMEDRWKYYVPPAEDREGVASGAPSKSIKAPDALLSLRELKLLDPACGSGHFLVIAFDLLFALYQEEARHRGESWSDAQITAWILEDNLHGIDIDPRAVQIAAAALYLKGRLAAPTYRPERLNLVAPDLTLGNLPDDDPALVELRRAVEAETGIPGALVDTIVHSLKEAHHLGTLLKVDEEIDAALRKLESQPQGDLWQGGGPSLEETSDARQTLVDLLENFLAMHSRSEDLGLRLRGEQLANGIRFVRMNREGRYDVVVANPPYLGTSNVRNRAYIERTYPRGKADLYACFLERGLQLAKRCGFSAMVTMRGWMFIKTYEDLRKTLLTETDLYNIGDLGVGGFAEIGGHVVQATMTVIRANLPTNARSVAVKLTDEDISSSNRSSIKSAALLAQVGRYEFFAKALEGIEGQPLVYWWTDNFLNEYIKTPKFAEHAPGRQGSSTADNSRFLRRPWEQNSRITAQATPVSSQRRRGLIKEDWVPYIKGAAGKAWFEPLDHLLNWKRAGLEFKTYALSALRNEDFFFNGGVAFPRVGSSFRARKHRFYSVFDSEGASIFPENLEMVTCLLNSALAHQVMTSLNPTVHFQIGDVNRLPLFPIESADDIFARLDEAFTEHEAARETSVEFKKPGPSCWEYAQDWAQRSVDRPAGEPLPAWEPVYDEAPAENWISWAIGVALGRFDAAGEQGWLDEAPDEALESGILYVSNTDIPDSLSEPACTLLHEMWQTHGDKVGRSKDDLSSWLREKFFKDVHRQMYDNAPIYFPLSSSSKNFVAHISIHRWGANTLRALLAQHLLPEQRALETLRDNLRTTLDTADGRDRSQADRRLDDTLKLLDELGEFIDLVRQCAEFGPPPTDSKCPEREVDAPYDPVLDDGTMINASALWPLLDPQWNYPKKWWKLLATEKGYRGKHFDWSKLAARYFPTRVDAKCQEDPSLAVAHGVFWKYHPARAYEWELRLQDEIGPEFEIEEDGAGEVRERFMRECREEVERIREEEYVRRERNVVNREEEMSVDKLSLL</sequence>
<dbReference type="InterPro" id="IPR047939">
    <property type="entry name" value="BREX_1_PglX"/>
</dbReference>
<gene>
    <name evidence="7" type="primary">pglX</name>
    <name evidence="7" type="ORF">FRC98_09590</name>
</gene>
<keyword evidence="4" id="KW-0949">S-adenosyl-L-methionine</keyword>
<evidence type="ECO:0000259" key="6">
    <source>
        <dbReference type="Pfam" id="PF07669"/>
    </source>
</evidence>
<dbReference type="InterPro" id="IPR050953">
    <property type="entry name" value="N4_N6_ade-DNA_methylase"/>
</dbReference>
<dbReference type="PANTHER" id="PTHR33841">
    <property type="entry name" value="DNA METHYLTRANSFERASE YEEA-RELATED"/>
    <property type="match status" value="1"/>
</dbReference>
<dbReference type="PROSITE" id="PS00092">
    <property type="entry name" value="N6_MTASE"/>
    <property type="match status" value="1"/>
</dbReference>
<feature type="domain" description="Type II methyltransferase M.TaqI-like" evidence="6">
    <location>
        <begin position="387"/>
        <end position="638"/>
    </location>
</feature>
<proteinExistence type="predicted"/>
<dbReference type="Proteomes" id="UP000321412">
    <property type="component" value="Unassembled WGS sequence"/>
</dbReference>
<dbReference type="GO" id="GO:0003676">
    <property type="term" value="F:nucleic acid binding"/>
    <property type="evidence" value="ECO:0007669"/>
    <property type="project" value="InterPro"/>
</dbReference>
<accession>A0A5C6X6U5</accession>
<evidence type="ECO:0000256" key="2">
    <source>
        <dbReference type="ARBA" id="ARBA00022603"/>
    </source>
</evidence>
<dbReference type="GO" id="GO:0009007">
    <property type="term" value="F:site-specific DNA-methyltransferase (adenine-specific) activity"/>
    <property type="evidence" value="ECO:0007669"/>
    <property type="project" value="UniProtKB-EC"/>
</dbReference>
<evidence type="ECO:0000256" key="3">
    <source>
        <dbReference type="ARBA" id="ARBA00022679"/>
    </source>
</evidence>
<dbReference type="Pfam" id="PF07669">
    <property type="entry name" value="Eco57I"/>
    <property type="match status" value="1"/>
</dbReference>
<dbReference type="InterPro" id="IPR011639">
    <property type="entry name" value="MethylTrfase_TaqI-like_dom"/>
</dbReference>